<organism evidence="8">
    <name type="scientific">Schlesneria paludicola</name>
    <dbReference type="NCBI Taxonomy" id="360056"/>
    <lineage>
        <taxon>Bacteria</taxon>
        <taxon>Pseudomonadati</taxon>
        <taxon>Planctomycetota</taxon>
        <taxon>Planctomycetia</taxon>
        <taxon>Planctomycetales</taxon>
        <taxon>Planctomycetaceae</taxon>
        <taxon>Schlesneria</taxon>
    </lineage>
</organism>
<dbReference type="InterPro" id="IPR011009">
    <property type="entry name" value="Kinase-like_dom_sf"/>
</dbReference>
<dbReference type="SUPFAM" id="SSF56112">
    <property type="entry name" value="Protein kinase-like (PK-like)"/>
    <property type="match status" value="1"/>
</dbReference>
<dbReference type="InterPro" id="IPR017441">
    <property type="entry name" value="Protein_kinase_ATP_BS"/>
</dbReference>
<dbReference type="PANTHER" id="PTHR43289:SF6">
    <property type="entry name" value="SERINE_THREONINE-PROTEIN KINASE NEKL-3"/>
    <property type="match status" value="1"/>
</dbReference>
<keyword evidence="1" id="KW-0808">Transferase</keyword>
<evidence type="ECO:0000256" key="3">
    <source>
        <dbReference type="ARBA" id="ARBA00022777"/>
    </source>
</evidence>
<proteinExistence type="predicted"/>
<feature type="transmembrane region" description="Helical" evidence="6">
    <location>
        <begin position="197"/>
        <end position="218"/>
    </location>
</feature>
<dbReference type="PROSITE" id="PS00107">
    <property type="entry name" value="PROTEIN_KINASE_ATP"/>
    <property type="match status" value="1"/>
</dbReference>
<dbReference type="SMART" id="SM00220">
    <property type="entry name" value="S_TKc"/>
    <property type="match status" value="1"/>
</dbReference>
<keyword evidence="6" id="KW-0812">Transmembrane</keyword>
<dbReference type="Gene3D" id="3.30.200.20">
    <property type="entry name" value="Phosphorylase Kinase, domain 1"/>
    <property type="match status" value="1"/>
</dbReference>
<keyword evidence="6" id="KW-1133">Transmembrane helix</keyword>
<evidence type="ECO:0000256" key="6">
    <source>
        <dbReference type="SAM" id="Phobius"/>
    </source>
</evidence>
<name>A0A7C4LMJ6_9PLAN</name>
<feature type="transmembrane region" description="Helical" evidence="6">
    <location>
        <begin position="99"/>
        <end position="120"/>
    </location>
</feature>
<feature type="transmembrane region" description="Helical" evidence="6">
    <location>
        <begin position="132"/>
        <end position="153"/>
    </location>
</feature>
<sequence length="561" mass="62467">MPSVAQACELEPTYILSEGLASYLEQRGTEDGVTTSTELSSTPYRRSSSGVRLVDEHEAESLERPGMLLRSRLRAAAWVIWCTLVVLFIRQVSLSGHAIHPYLTGALLVVAVGVLLLLYGPRSLTEPQLRGIELLLFGVIGVQLLVYQTAWMLRYSATGNEVELIATFDKSMLGYAVLMLAYGMFMPNGARRTACMMVPLMLGPVVTAAFLCWIDPRMAAAVPPIRLGEAAGILSGCAGIALFGTQTIAALRQEAKRARRLGQYRLKRLLGRGGMGEVYLAEHQLLKRPCAVKAIRPHQVDDPVALTRFEREVRAMAKLSHWHTVEVFDYGRTEDGTFYYVMEYLPGLNLVELVERGGPMPAGRVIHFLEQTCAALGEAHRQGMVHRDLKPANIMAAYRGDEFDVTKLLDFGLVLDHHEKRLAEEEAEESALAGSPAYMSPEQARGHHAVGPQSDLYSLGAVGYYLLTGRPPFEKPTLLRMVLAHVREPVTPPSAHRLDIPRDLERIVLRCLEKNPAQRFASAQELRQALLACRDARSWTRADAQQWWQTYAPEKLQEQIF</sequence>
<keyword evidence="8" id="KW-0723">Serine/threonine-protein kinase</keyword>
<dbReference type="Pfam" id="PF00069">
    <property type="entry name" value="Pkinase"/>
    <property type="match status" value="1"/>
</dbReference>
<dbReference type="InterPro" id="IPR000719">
    <property type="entry name" value="Prot_kinase_dom"/>
</dbReference>
<dbReference type="Gene3D" id="1.10.510.10">
    <property type="entry name" value="Transferase(Phosphotransferase) domain 1"/>
    <property type="match status" value="1"/>
</dbReference>
<evidence type="ECO:0000313" key="8">
    <source>
        <dbReference type="EMBL" id="HGT40822.1"/>
    </source>
</evidence>
<dbReference type="AlphaFoldDB" id="A0A7C4LMJ6"/>
<feature type="domain" description="Protein kinase" evidence="7">
    <location>
        <begin position="264"/>
        <end position="531"/>
    </location>
</feature>
<dbReference type="GO" id="GO:0005524">
    <property type="term" value="F:ATP binding"/>
    <property type="evidence" value="ECO:0007669"/>
    <property type="project" value="UniProtKB-UniRule"/>
</dbReference>
<dbReference type="PROSITE" id="PS50011">
    <property type="entry name" value="PROTEIN_KINASE_DOM"/>
    <property type="match status" value="1"/>
</dbReference>
<evidence type="ECO:0000256" key="4">
    <source>
        <dbReference type="ARBA" id="ARBA00022840"/>
    </source>
</evidence>
<feature type="transmembrane region" description="Helical" evidence="6">
    <location>
        <begin position="165"/>
        <end position="185"/>
    </location>
</feature>
<keyword evidence="3 8" id="KW-0418">Kinase</keyword>
<accession>A0A7C4LMJ6</accession>
<evidence type="ECO:0000256" key="2">
    <source>
        <dbReference type="ARBA" id="ARBA00022741"/>
    </source>
</evidence>
<reference evidence="8" key="1">
    <citation type="journal article" date="2020" name="mSystems">
        <title>Genome- and Community-Level Interaction Insights into Carbon Utilization and Element Cycling Functions of Hydrothermarchaeota in Hydrothermal Sediment.</title>
        <authorList>
            <person name="Zhou Z."/>
            <person name="Liu Y."/>
            <person name="Xu W."/>
            <person name="Pan J."/>
            <person name="Luo Z.H."/>
            <person name="Li M."/>
        </authorList>
    </citation>
    <scope>NUCLEOTIDE SEQUENCE [LARGE SCALE GENOMIC DNA]</scope>
    <source>
        <strain evidence="8">SpSt-508</strain>
    </source>
</reference>
<dbReference type="PANTHER" id="PTHR43289">
    <property type="entry name" value="MITOGEN-ACTIVATED PROTEIN KINASE KINASE KINASE 20-RELATED"/>
    <property type="match status" value="1"/>
</dbReference>
<keyword evidence="6" id="KW-0472">Membrane</keyword>
<feature type="transmembrane region" description="Helical" evidence="6">
    <location>
        <begin position="75"/>
        <end position="93"/>
    </location>
</feature>
<evidence type="ECO:0000259" key="7">
    <source>
        <dbReference type="PROSITE" id="PS50011"/>
    </source>
</evidence>
<keyword evidence="4 5" id="KW-0067">ATP-binding</keyword>
<dbReference type="EMBL" id="DSVQ01000018">
    <property type="protein sequence ID" value="HGT40822.1"/>
    <property type="molecule type" value="Genomic_DNA"/>
</dbReference>
<gene>
    <name evidence="8" type="ORF">ENS64_16375</name>
</gene>
<evidence type="ECO:0000256" key="1">
    <source>
        <dbReference type="ARBA" id="ARBA00022679"/>
    </source>
</evidence>
<dbReference type="CDD" id="cd14014">
    <property type="entry name" value="STKc_PknB_like"/>
    <property type="match status" value="1"/>
</dbReference>
<feature type="binding site" evidence="5">
    <location>
        <position position="293"/>
    </location>
    <ligand>
        <name>ATP</name>
        <dbReference type="ChEBI" id="CHEBI:30616"/>
    </ligand>
</feature>
<protein>
    <submittedName>
        <fullName evidence="8">Serine/threonine protein kinase</fullName>
    </submittedName>
</protein>
<comment type="caution">
    <text evidence="8">The sequence shown here is derived from an EMBL/GenBank/DDBJ whole genome shotgun (WGS) entry which is preliminary data.</text>
</comment>
<dbReference type="GO" id="GO:0004674">
    <property type="term" value="F:protein serine/threonine kinase activity"/>
    <property type="evidence" value="ECO:0007669"/>
    <property type="project" value="UniProtKB-KW"/>
</dbReference>
<evidence type="ECO:0000256" key="5">
    <source>
        <dbReference type="PROSITE-ProRule" id="PRU10141"/>
    </source>
</evidence>
<keyword evidence="2 5" id="KW-0547">Nucleotide-binding</keyword>
<feature type="transmembrane region" description="Helical" evidence="6">
    <location>
        <begin position="230"/>
        <end position="251"/>
    </location>
</feature>